<proteinExistence type="predicted"/>
<dbReference type="EMBL" id="JACGWS010000016">
    <property type="protein sequence ID" value="MBC8757070.1"/>
    <property type="molecule type" value="Genomic_DNA"/>
</dbReference>
<evidence type="ECO:0000313" key="3">
    <source>
        <dbReference type="Proteomes" id="UP000619238"/>
    </source>
</evidence>
<dbReference type="PRINTS" id="PR00368">
    <property type="entry name" value="FADPNR"/>
</dbReference>
<gene>
    <name evidence="2" type="ORF">H2O64_20525</name>
</gene>
<dbReference type="RefSeq" id="WP_187564115.1">
    <property type="nucleotide sequence ID" value="NZ_JACGWS010000016.1"/>
</dbReference>
<dbReference type="Pfam" id="PF13738">
    <property type="entry name" value="Pyr_redox_3"/>
    <property type="match status" value="1"/>
</dbReference>
<keyword evidence="3" id="KW-1185">Reference proteome</keyword>
<dbReference type="Gene3D" id="3.50.50.60">
    <property type="entry name" value="FAD/NAD(P)-binding domain"/>
    <property type="match status" value="2"/>
</dbReference>
<keyword evidence="1" id="KW-0560">Oxidoreductase</keyword>
<reference evidence="2 3" key="1">
    <citation type="submission" date="2020-07" db="EMBL/GenBank/DDBJ databases">
        <title>Description of Kordia aestuariivivens sp. nov., isolated from a tidal flat.</title>
        <authorList>
            <person name="Park S."/>
            <person name="Yoon J.-H."/>
        </authorList>
    </citation>
    <scope>NUCLEOTIDE SEQUENCE [LARGE SCALE GENOMIC DNA]</scope>
    <source>
        <strain evidence="2 3">YSTF-M3</strain>
    </source>
</reference>
<dbReference type="Proteomes" id="UP000619238">
    <property type="component" value="Unassembled WGS sequence"/>
</dbReference>
<accession>A0ABR7QES0</accession>
<name>A0ABR7QES0_9FLAO</name>
<evidence type="ECO:0000256" key="1">
    <source>
        <dbReference type="ARBA" id="ARBA00023002"/>
    </source>
</evidence>
<sequence>MKKISHKEYIIIGAGPAGLQLGYFMQKNELDFLILEKNDISGSFFRSYPRHRSLISINKVFTGYDDKDFNLRFDWNSLICDKDELQFKEYSRKYFPKADTLVEYLNDFATGYNLPIDYGVEITNIGKDEKFLLTASNGDSYTCNHLVVATGWVKPYVPNIPGIEYGIHYMDMDINKELYQNKRVLIVGKGNSAFEIADDLVDTTAVTHVCSGSTIKMAWNTHYVGDVRAVNNNFLDTYHLKSQNAVLDADITKIKKENGQYAVTVTYNNIAGEEEELVYDSIILCTGFKFDNSIFEENCRPEVVIRGRFPNQTPDYQSVNAKGVYFAGTLTHMRDYKKQASGFIHGFRYNASFLARILAYRNHNIPLPSTEIAWETDALTDQIIERINNNSSLWNQYGYFGDVAVIEDNKVRYYESLPVDFVKEQMMGENNEYFIITMEFGEKKEKGDHLSNTRVHRDDVDNAKNSIFIHPIVRHFRNNEMVREFHIIEDLEAVWREAIHIDPLKKFIKSVNDLYKVAE</sequence>
<dbReference type="InterPro" id="IPR036188">
    <property type="entry name" value="FAD/NAD-bd_sf"/>
</dbReference>
<organism evidence="2 3">
    <name type="scientific">Kordia aestuariivivens</name>
    <dbReference type="NCBI Taxonomy" id="2759037"/>
    <lineage>
        <taxon>Bacteria</taxon>
        <taxon>Pseudomonadati</taxon>
        <taxon>Bacteroidota</taxon>
        <taxon>Flavobacteriia</taxon>
        <taxon>Flavobacteriales</taxon>
        <taxon>Flavobacteriaceae</taxon>
        <taxon>Kordia</taxon>
    </lineage>
</organism>
<evidence type="ECO:0000313" key="2">
    <source>
        <dbReference type="EMBL" id="MBC8757070.1"/>
    </source>
</evidence>
<protein>
    <submittedName>
        <fullName evidence="2">NAD(P)-binding domain-containing protein</fullName>
    </submittedName>
</protein>
<dbReference type="InterPro" id="IPR050982">
    <property type="entry name" value="Auxin_biosynth/cation_transpt"/>
</dbReference>
<dbReference type="PANTHER" id="PTHR43539">
    <property type="entry name" value="FLAVIN-BINDING MONOOXYGENASE-LIKE PROTEIN (AFU_ORTHOLOGUE AFUA_4G09220)"/>
    <property type="match status" value="1"/>
</dbReference>
<dbReference type="PANTHER" id="PTHR43539:SF23">
    <property type="entry name" value="FAD-DEPENDENT OXIDOREDUCTASE DOMAIN-CONTAINING PROTEIN 2"/>
    <property type="match status" value="1"/>
</dbReference>
<dbReference type="SUPFAM" id="SSF51905">
    <property type="entry name" value="FAD/NAD(P)-binding domain"/>
    <property type="match status" value="1"/>
</dbReference>
<comment type="caution">
    <text evidence="2">The sequence shown here is derived from an EMBL/GenBank/DDBJ whole genome shotgun (WGS) entry which is preliminary data.</text>
</comment>